<dbReference type="InterPro" id="IPR003593">
    <property type="entry name" value="AAA+_ATPase"/>
</dbReference>
<feature type="domain" description="AAA+ ATPase" evidence="12">
    <location>
        <begin position="36"/>
        <end position="176"/>
    </location>
</feature>
<dbReference type="GO" id="GO:0003887">
    <property type="term" value="F:DNA-directed DNA polymerase activity"/>
    <property type="evidence" value="ECO:0007669"/>
    <property type="project" value="UniProtKB-EC"/>
</dbReference>
<sequence>MAKALYRQYRPKVFDQVLGQDKVVNVLKNQIKNKNFSHAYLFSGERGCGKTSAAKIFAKAINCLNPQDGSPCLECENCRAIEEETSLDVVEMDAASNRRIDDIRNLRDNVIYPPANLKYKVYIIDEAHMITREAFNALLKIMEEPPKHLVFILATTEIDKIPKTILSRVQKFEFNKIDSSKIREQINIILNDQNIKMENEAIDLIIRKAKGAMRDALSILDQVLSFDKEEYLLKDVEFILGSVDFEKVNKLVTSIIAQDQRESLKYLEVIRDDGKSNLDIVDSLINFYRDLMVLKVSEDESSFENKERLELLKDKIEDISLERILTSLDVLNDYFIKINSSSNTDILSEVMVLRLIDTVDMNSLISRVEKLERMGQSDIVDTINRIIDNRLENFTPIVNTQNQLPIKKEMEIENSIENNSEQFSPNEELDQSIANEIKEEKENIPEPTMLDPKTVHSIRDMVVSTSGTMLNTLFKDEGFNYEYIEDDFILIIKDEFYRIFIETKVDEIGEKLSGILKKDINFSLVTGDIKKTEKPEFNKKTTDIINKLKNIFADELIIK</sequence>
<dbReference type="Gene3D" id="1.10.8.60">
    <property type="match status" value="1"/>
</dbReference>
<keyword evidence="4 13" id="KW-0548">Nucleotidyltransferase</keyword>
<dbReference type="Gene3D" id="1.20.272.10">
    <property type="match status" value="1"/>
</dbReference>
<evidence type="ECO:0000256" key="7">
    <source>
        <dbReference type="ARBA" id="ARBA00022741"/>
    </source>
</evidence>
<keyword evidence="14" id="KW-1185">Reference proteome</keyword>
<accession>A0ABS7Z081</accession>
<comment type="similarity">
    <text evidence="1">Belongs to the DnaX/STICHEL family.</text>
</comment>
<evidence type="ECO:0000256" key="4">
    <source>
        <dbReference type="ARBA" id="ARBA00022695"/>
    </source>
</evidence>
<keyword evidence="6" id="KW-0479">Metal-binding</keyword>
<evidence type="ECO:0000256" key="5">
    <source>
        <dbReference type="ARBA" id="ARBA00022705"/>
    </source>
</evidence>
<dbReference type="SUPFAM" id="SSF48019">
    <property type="entry name" value="post-AAA+ oligomerization domain-like"/>
    <property type="match status" value="1"/>
</dbReference>
<keyword evidence="9" id="KW-0067">ATP-binding</keyword>
<dbReference type="Pfam" id="PF22608">
    <property type="entry name" value="DNAX_ATPase_lid"/>
    <property type="match status" value="1"/>
</dbReference>
<evidence type="ECO:0000256" key="9">
    <source>
        <dbReference type="ARBA" id="ARBA00022840"/>
    </source>
</evidence>
<dbReference type="CDD" id="cd00009">
    <property type="entry name" value="AAA"/>
    <property type="match status" value="1"/>
</dbReference>
<gene>
    <name evidence="13" type="primary">dnaX</name>
    <name evidence="13" type="ORF">LDJ82_09680</name>
</gene>
<evidence type="ECO:0000256" key="8">
    <source>
        <dbReference type="ARBA" id="ARBA00022833"/>
    </source>
</evidence>
<keyword evidence="5" id="KW-0235">DNA replication</keyword>
<keyword evidence="10" id="KW-0239">DNA-directed DNA polymerase</keyword>
<dbReference type="Pfam" id="PF12169">
    <property type="entry name" value="DNA_pol3_gamma3"/>
    <property type="match status" value="1"/>
</dbReference>
<dbReference type="NCBIfam" id="NF004046">
    <property type="entry name" value="PRK05563.1"/>
    <property type="match status" value="1"/>
</dbReference>
<keyword evidence="7" id="KW-0547">Nucleotide-binding</keyword>
<dbReference type="Gene3D" id="3.40.50.300">
    <property type="entry name" value="P-loop containing nucleotide triphosphate hydrolases"/>
    <property type="match status" value="1"/>
</dbReference>
<organism evidence="13 14">
    <name type="scientific">Anaerococcus degeneri</name>
    <dbReference type="NCBI Taxonomy" id="361500"/>
    <lineage>
        <taxon>Bacteria</taxon>
        <taxon>Bacillati</taxon>
        <taxon>Bacillota</taxon>
        <taxon>Tissierellia</taxon>
        <taxon>Tissierellales</taxon>
        <taxon>Peptoniphilaceae</taxon>
        <taxon>Anaerococcus</taxon>
    </lineage>
</organism>
<dbReference type="SMART" id="SM00382">
    <property type="entry name" value="AAA"/>
    <property type="match status" value="1"/>
</dbReference>
<evidence type="ECO:0000256" key="10">
    <source>
        <dbReference type="ARBA" id="ARBA00022932"/>
    </source>
</evidence>
<evidence type="ECO:0000259" key="12">
    <source>
        <dbReference type="SMART" id="SM00382"/>
    </source>
</evidence>
<reference evidence="14" key="1">
    <citation type="submission" date="2023-07" db="EMBL/GenBank/DDBJ databases">
        <title>FDA dAtabase for Regulatory Grade micrObial Sequences (FDA-ARGOS): Supporting development and validation of Infectious Disease Dx tests.</title>
        <authorList>
            <person name="Sproer C."/>
            <person name="Gronow S."/>
            <person name="Severitt S."/>
            <person name="Schroder I."/>
            <person name="Tallon L."/>
            <person name="Sadzewicz L."/>
            <person name="Zhao X."/>
            <person name="Boylan J."/>
            <person name="Ott S."/>
            <person name="Bowen H."/>
            <person name="Vavikolanu K."/>
            <person name="Hazen T."/>
            <person name="Aluvathingal J."/>
            <person name="Nadendla S."/>
            <person name="Lowell S."/>
            <person name="Myers T."/>
            <person name="Yan Y."/>
        </authorList>
    </citation>
    <scope>NUCLEOTIDE SEQUENCE [LARGE SCALE GENOMIC DNA]</scope>
    <source>
        <strain evidence="14">FDAARGOS_1538</strain>
    </source>
</reference>
<keyword evidence="8" id="KW-0862">Zinc</keyword>
<evidence type="ECO:0000313" key="14">
    <source>
        <dbReference type="Proteomes" id="UP001198374"/>
    </source>
</evidence>
<dbReference type="Proteomes" id="UP001198374">
    <property type="component" value="Unassembled WGS sequence"/>
</dbReference>
<comment type="catalytic activity">
    <reaction evidence="11">
        <text>DNA(n) + a 2'-deoxyribonucleoside 5'-triphosphate = DNA(n+1) + diphosphate</text>
        <dbReference type="Rhea" id="RHEA:22508"/>
        <dbReference type="Rhea" id="RHEA-COMP:17339"/>
        <dbReference type="Rhea" id="RHEA-COMP:17340"/>
        <dbReference type="ChEBI" id="CHEBI:33019"/>
        <dbReference type="ChEBI" id="CHEBI:61560"/>
        <dbReference type="ChEBI" id="CHEBI:173112"/>
        <dbReference type="EC" id="2.7.7.7"/>
    </reaction>
</comment>
<evidence type="ECO:0000313" key="13">
    <source>
        <dbReference type="EMBL" id="MCA2097160.1"/>
    </source>
</evidence>
<evidence type="ECO:0000256" key="6">
    <source>
        <dbReference type="ARBA" id="ARBA00022723"/>
    </source>
</evidence>
<evidence type="ECO:0000256" key="3">
    <source>
        <dbReference type="ARBA" id="ARBA00022679"/>
    </source>
</evidence>
<dbReference type="InterPro" id="IPR027417">
    <property type="entry name" value="P-loop_NTPase"/>
</dbReference>
<dbReference type="InterPro" id="IPR012763">
    <property type="entry name" value="DNA_pol_III_sug/sutau_N"/>
</dbReference>
<dbReference type="InterPro" id="IPR022754">
    <property type="entry name" value="DNA_pol_III_gamma-3"/>
</dbReference>
<evidence type="ECO:0000256" key="2">
    <source>
        <dbReference type="ARBA" id="ARBA00012417"/>
    </source>
</evidence>
<dbReference type="PANTHER" id="PTHR11669">
    <property type="entry name" value="REPLICATION FACTOR C / DNA POLYMERASE III GAMMA-TAU SUBUNIT"/>
    <property type="match status" value="1"/>
</dbReference>
<dbReference type="CDD" id="cd18137">
    <property type="entry name" value="HLD_clamp_pol_III_gamma_tau"/>
    <property type="match status" value="1"/>
</dbReference>
<comment type="caution">
    <text evidence="13">The sequence shown here is derived from an EMBL/GenBank/DDBJ whole genome shotgun (WGS) entry which is preliminary data.</text>
</comment>
<dbReference type="RefSeq" id="WP_209771786.1">
    <property type="nucleotide sequence ID" value="NZ_JAGGLO010000001.1"/>
</dbReference>
<dbReference type="EC" id="2.7.7.7" evidence="2"/>
<dbReference type="PANTHER" id="PTHR11669:SF0">
    <property type="entry name" value="PROTEIN STICHEL-LIKE 2"/>
    <property type="match status" value="1"/>
</dbReference>
<dbReference type="EMBL" id="JAIWIY010000001">
    <property type="protein sequence ID" value="MCA2097160.1"/>
    <property type="molecule type" value="Genomic_DNA"/>
</dbReference>
<keyword evidence="3 13" id="KW-0808">Transferase</keyword>
<evidence type="ECO:0000256" key="1">
    <source>
        <dbReference type="ARBA" id="ARBA00006360"/>
    </source>
</evidence>
<evidence type="ECO:0000256" key="11">
    <source>
        <dbReference type="ARBA" id="ARBA00049244"/>
    </source>
</evidence>
<dbReference type="InterPro" id="IPR050238">
    <property type="entry name" value="DNA_Rep/Repair_Clamp_Loader"/>
</dbReference>
<name>A0ABS7Z081_9FIRM</name>
<proteinExistence type="inferred from homology"/>
<dbReference type="InterPro" id="IPR045085">
    <property type="entry name" value="HLD_clamp_pol_III_gamma_tau"/>
</dbReference>
<dbReference type="NCBIfam" id="TIGR02397">
    <property type="entry name" value="dnaX_nterm"/>
    <property type="match status" value="1"/>
</dbReference>
<protein>
    <recommendedName>
        <fullName evidence="2">DNA-directed DNA polymerase</fullName>
        <ecNumber evidence="2">2.7.7.7</ecNumber>
    </recommendedName>
</protein>
<dbReference type="InterPro" id="IPR008921">
    <property type="entry name" value="DNA_pol3_clamp-load_cplx_C"/>
</dbReference>
<dbReference type="SUPFAM" id="SSF52540">
    <property type="entry name" value="P-loop containing nucleoside triphosphate hydrolases"/>
    <property type="match status" value="1"/>
</dbReference>
<dbReference type="Pfam" id="PF13177">
    <property type="entry name" value="DNA_pol3_delta2"/>
    <property type="match status" value="1"/>
</dbReference>